<evidence type="ECO:0000256" key="13">
    <source>
        <dbReference type="SAM" id="SignalP"/>
    </source>
</evidence>
<evidence type="ECO:0000256" key="5">
    <source>
        <dbReference type="ARBA" id="ARBA00022525"/>
    </source>
</evidence>
<evidence type="ECO:0000313" key="14">
    <source>
        <dbReference type="EMBL" id="GHA12396.1"/>
    </source>
</evidence>
<evidence type="ECO:0000313" key="15">
    <source>
        <dbReference type="Proteomes" id="UP000623010"/>
    </source>
</evidence>
<keyword evidence="8" id="KW-0378">Hydrolase</keyword>
<evidence type="ECO:0000256" key="6">
    <source>
        <dbReference type="ARBA" id="ARBA00022529"/>
    </source>
</evidence>
<accession>A0A918VNY3</accession>
<evidence type="ECO:0000256" key="7">
    <source>
        <dbReference type="ARBA" id="ARBA00022638"/>
    </source>
</evidence>
<comment type="catalytic activity">
    <reaction evidence="1">
        <text>Hydrolysis of (1-&gt;4)-beta-linkages between N-acetylmuramic acid and N-acetyl-D-glucosamine residues in a peptidoglycan and between N-acetyl-D-glucosamine residues in chitodextrins.</text>
        <dbReference type="EC" id="3.2.1.17"/>
    </reaction>
</comment>
<comment type="subcellular location">
    <subcellularLocation>
        <location evidence="2">Secreted</location>
    </subcellularLocation>
</comment>
<comment type="similarity">
    <text evidence="3">Belongs to the glycosyl hydrolase 25 family.</text>
</comment>
<dbReference type="EMBL" id="BMWH01000034">
    <property type="protein sequence ID" value="GHA12396.1"/>
    <property type="molecule type" value="Genomic_DNA"/>
</dbReference>
<comment type="function">
    <text evidence="11">This enzyme has both lysozyme (acetylmuramidase) and diacetylmuramidase activities.</text>
</comment>
<keyword evidence="9" id="KW-1015">Disulfide bond</keyword>
<proteinExistence type="inferred from homology"/>
<keyword evidence="13" id="KW-0732">Signal</keyword>
<keyword evidence="7" id="KW-0081">Bacteriolytic enzyme</keyword>
<feature type="region of interest" description="Disordered" evidence="12">
    <location>
        <begin position="273"/>
        <end position="301"/>
    </location>
</feature>
<protein>
    <recommendedName>
        <fullName evidence="4">lysozyme</fullName>
        <ecNumber evidence="4">3.2.1.17</ecNumber>
    </recommendedName>
</protein>
<dbReference type="InterPro" id="IPR002053">
    <property type="entry name" value="Glyco_hydro_25"/>
</dbReference>
<dbReference type="GO" id="GO:0003796">
    <property type="term" value="F:lysozyme activity"/>
    <property type="evidence" value="ECO:0007669"/>
    <property type="project" value="UniProtKB-EC"/>
</dbReference>
<evidence type="ECO:0000256" key="11">
    <source>
        <dbReference type="ARBA" id="ARBA00055588"/>
    </source>
</evidence>
<dbReference type="PANTHER" id="PTHR34135:SF2">
    <property type="entry name" value="LYSOZYME"/>
    <property type="match status" value="1"/>
</dbReference>
<evidence type="ECO:0000256" key="4">
    <source>
        <dbReference type="ARBA" id="ARBA00012732"/>
    </source>
</evidence>
<dbReference type="SMART" id="SM00641">
    <property type="entry name" value="Glyco_25"/>
    <property type="match status" value="1"/>
</dbReference>
<keyword evidence="15" id="KW-1185">Reference proteome</keyword>
<feature type="compositionally biased region" description="Low complexity" evidence="12">
    <location>
        <begin position="1"/>
        <end position="16"/>
    </location>
</feature>
<keyword evidence="10" id="KW-0326">Glycosidase</keyword>
<dbReference type="Pfam" id="PF01183">
    <property type="entry name" value="Glyco_hydro_25"/>
    <property type="match status" value="1"/>
</dbReference>
<comment type="caution">
    <text evidence="14">The sequence shown here is derived from an EMBL/GenBank/DDBJ whole genome shotgun (WGS) entry which is preliminary data.</text>
</comment>
<dbReference type="GO" id="GO:0016998">
    <property type="term" value="P:cell wall macromolecule catabolic process"/>
    <property type="evidence" value="ECO:0007669"/>
    <property type="project" value="InterPro"/>
</dbReference>
<dbReference type="PROSITE" id="PS51904">
    <property type="entry name" value="GLYCOSYL_HYDROL_F25_2"/>
    <property type="match status" value="1"/>
</dbReference>
<dbReference type="RefSeq" id="WP_190060564.1">
    <property type="nucleotide sequence ID" value="NZ_BMWH01000034.1"/>
</dbReference>
<dbReference type="GO" id="GO:0005576">
    <property type="term" value="C:extracellular region"/>
    <property type="evidence" value="ECO:0007669"/>
    <property type="project" value="UniProtKB-SubCell"/>
</dbReference>
<dbReference type="PANTHER" id="PTHR34135">
    <property type="entry name" value="LYSOZYME"/>
    <property type="match status" value="1"/>
</dbReference>
<evidence type="ECO:0000256" key="9">
    <source>
        <dbReference type="ARBA" id="ARBA00023157"/>
    </source>
</evidence>
<dbReference type="GO" id="GO:0016052">
    <property type="term" value="P:carbohydrate catabolic process"/>
    <property type="evidence" value="ECO:0007669"/>
    <property type="project" value="TreeGrafter"/>
</dbReference>
<organism evidence="14 15">
    <name type="scientific">Streptomyces echinoruber</name>
    <dbReference type="NCBI Taxonomy" id="68898"/>
    <lineage>
        <taxon>Bacteria</taxon>
        <taxon>Bacillati</taxon>
        <taxon>Actinomycetota</taxon>
        <taxon>Actinomycetes</taxon>
        <taxon>Kitasatosporales</taxon>
        <taxon>Streptomycetaceae</taxon>
        <taxon>Streptomyces</taxon>
    </lineage>
</organism>
<dbReference type="GO" id="GO:0042742">
    <property type="term" value="P:defense response to bacterium"/>
    <property type="evidence" value="ECO:0007669"/>
    <property type="project" value="UniProtKB-KW"/>
</dbReference>
<evidence type="ECO:0000256" key="10">
    <source>
        <dbReference type="ARBA" id="ARBA00023295"/>
    </source>
</evidence>
<feature type="chain" id="PRO_5038962933" description="lysozyme" evidence="13">
    <location>
        <begin position="39"/>
        <end position="301"/>
    </location>
</feature>
<dbReference type="CDD" id="cd06412">
    <property type="entry name" value="GH25_CH-type"/>
    <property type="match status" value="1"/>
</dbReference>
<dbReference type="Gene3D" id="3.20.20.80">
    <property type="entry name" value="Glycosidases"/>
    <property type="match status" value="1"/>
</dbReference>
<evidence type="ECO:0000256" key="3">
    <source>
        <dbReference type="ARBA" id="ARBA00010646"/>
    </source>
</evidence>
<name>A0A918VNY3_9ACTN</name>
<dbReference type="GO" id="GO:0031640">
    <property type="term" value="P:killing of cells of another organism"/>
    <property type="evidence" value="ECO:0007669"/>
    <property type="project" value="UniProtKB-KW"/>
</dbReference>
<evidence type="ECO:0000256" key="2">
    <source>
        <dbReference type="ARBA" id="ARBA00004613"/>
    </source>
</evidence>
<dbReference type="GO" id="GO:0009253">
    <property type="term" value="P:peptidoglycan catabolic process"/>
    <property type="evidence" value="ECO:0007669"/>
    <property type="project" value="InterPro"/>
</dbReference>
<dbReference type="EC" id="3.2.1.17" evidence="4"/>
<evidence type="ECO:0000256" key="12">
    <source>
        <dbReference type="SAM" id="MobiDB-lite"/>
    </source>
</evidence>
<evidence type="ECO:0000256" key="1">
    <source>
        <dbReference type="ARBA" id="ARBA00000632"/>
    </source>
</evidence>
<sequence length="301" mass="32267">MARATGETEGTGTPSPSRRRRTRALAASTALTALTALAALAVQATALTAAPASAGTLPQGHDVSSHQRAVDWAAARARGASFVYVKATEATGYRNPYFARQYGGALRAGLLRGAYHFARPDLSSGAAQAAFFVRHGGAWRPDGRTLPPALDLEDNPYDRRQGPYDRRQGCYGLSGARTVAWIRAFSDEVLRLTGRRPVLYTTAHWWDTCTGGSRAFGADHALWIARHGSGPGTLPAGWSTWTFWQYGTGGGLPGDRNLFNGSPARLRAFARGPGESRVHGHHDDRLSSSSVHPGYLPSTRQ</sequence>
<reference evidence="14" key="1">
    <citation type="journal article" date="2014" name="Int. J. Syst. Evol. Microbiol.">
        <title>Complete genome sequence of Corynebacterium casei LMG S-19264T (=DSM 44701T), isolated from a smear-ripened cheese.</title>
        <authorList>
            <consortium name="US DOE Joint Genome Institute (JGI-PGF)"/>
            <person name="Walter F."/>
            <person name="Albersmeier A."/>
            <person name="Kalinowski J."/>
            <person name="Ruckert C."/>
        </authorList>
    </citation>
    <scope>NUCLEOTIDE SEQUENCE</scope>
    <source>
        <strain evidence="14">JCM 5016</strain>
    </source>
</reference>
<feature type="compositionally biased region" description="Basic and acidic residues" evidence="12">
    <location>
        <begin position="274"/>
        <end position="286"/>
    </location>
</feature>
<feature type="signal peptide" evidence="13">
    <location>
        <begin position="1"/>
        <end position="38"/>
    </location>
</feature>
<dbReference type="InterPro" id="IPR018077">
    <property type="entry name" value="Glyco_hydro_fam25_subgr"/>
</dbReference>
<keyword evidence="5" id="KW-0964">Secreted</keyword>
<gene>
    <name evidence="14" type="ORF">GCM10010389_59170</name>
</gene>
<dbReference type="Proteomes" id="UP000623010">
    <property type="component" value="Unassembled WGS sequence"/>
</dbReference>
<evidence type="ECO:0000256" key="8">
    <source>
        <dbReference type="ARBA" id="ARBA00022801"/>
    </source>
</evidence>
<dbReference type="InterPro" id="IPR017853">
    <property type="entry name" value="GH"/>
</dbReference>
<keyword evidence="6" id="KW-0929">Antimicrobial</keyword>
<dbReference type="SUPFAM" id="SSF51445">
    <property type="entry name" value="(Trans)glycosidases"/>
    <property type="match status" value="1"/>
</dbReference>
<dbReference type="FunFam" id="3.20.20.80:FF:000060">
    <property type="entry name" value="Lysozyme M1"/>
    <property type="match status" value="1"/>
</dbReference>
<dbReference type="AlphaFoldDB" id="A0A918VNY3"/>
<feature type="region of interest" description="Disordered" evidence="12">
    <location>
        <begin position="1"/>
        <end position="21"/>
    </location>
</feature>
<reference evidence="14" key="2">
    <citation type="submission" date="2020-09" db="EMBL/GenBank/DDBJ databases">
        <authorList>
            <person name="Sun Q."/>
            <person name="Ohkuma M."/>
        </authorList>
    </citation>
    <scope>NUCLEOTIDE SEQUENCE</scope>
    <source>
        <strain evidence="14">JCM 5016</strain>
    </source>
</reference>